<accession>A0ABW5RC40</accession>
<comment type="caution">
    <text evidence="9">The sequence shown here is derived from an EMBL/GenBank/DDBJ whole genome shotgun (WGS) entry which is preliminary data.</text>
</comment>
<comment type="subcellular location">
    <subcellularLocation>
        <location evidence="1">Cell membrane</location>
        <topology evidence="1">Multi-pass membrane protein</topology>
    </subcellularLocation>
</comment>
<feature type="transmembrane region" description="Helical" evidence="7">
    <location>
        <begin position="293"/>
        <end position="312"/>
    </location>
</feature>
<dbReference type="EMBL" id="JBHUMM010000014">
    <property type="protein sequence ID" value="MFD2671652.1"/>
    <property type="molecule type" value="Genomic_DNA"/>
</dbReference>
<name>A0ABW5RC40_9BACL</name>
<feature type="transmembrane region" description="Helical" evidence="7">
    <location>
        <begin position="51"/>
        <end position="72"/>
    </location>
</feature>
<dbReference type="PANTHER" id="PTHR40074:SF2">
    <property type="entry name" value="O-ACETYLTRANSFERASE WECH"/>
    <property type="match status" value="1"/>
</dbReference>
<dbReference type="Proteomes" id="UP001597497">
    <property type="component" value="Unassembled WGS sequence"/>
</dbReference>
<comment type="similarity">
    <text evidence="2">Belongs to the acyltransferase 3 family.</text>
</comment>
<dbReference type="Pfam" id="PF01757">
    <property type="entry name" value="Acyl_transf_3"/>
    <property type="match status" value="1"/>
</dbReference>
<feature type="transmembrane region" description="Helical" evidence="7">
    <location>
        <begin position="225"/>
        <end position="243"/>
    </location>
</feature>
<keyword evidence="9" id="KW-0808">Transferase</keyword>
<dbReference type="RefSeq" id="WP_379929127.1">
    <property type="nucleotide sequence ID" value="NZ_JBHUMM010000014.1"/>
</dbReference>
<evidence type="ECO:0000256" key="1">
    <source>
        <dbReference type="ARBA" id="ARBA00004651"/>
    </source>
</evidence>
<evidence type="ECO:0000256" key="3">
    <source>
        <dbReference type="ARBA" id="ARBA00022475"/>
    </source>
</evidence>
<evidence type="ECO:0000256" key="6">
    <source>
        <dbReference type="ARBA" id="ARBA00023136"/>
    </source>
</evidence>
<sequence>MKTMKKSYLPELHWVRAVAIVAVLLVHSTSQTIVLLDKQSLLYPLYNASNILFRIGTTTFLFLSAFVLFYSYSGQQISKQRIRTFYARRGKYILVPYVLFSMAYYALILLFVVDVQDPLQTGIVFMKKLFTGKAYAHLYFVFINLQFYLMFPFILWLVQRRPGWSVHLWWVGLLVQWAFYFLNHHYFHIVYKGSLSLTYMSYYLIGAFAGLHLDTFRRWLSQAQGWLWGAWAAAGFAHVWIYHQYRVEGQAAPMLAFEAAWNSYTLLTALLLFRLCFRVYPRLTEGVKKWVQHLSACSFGIYLLHPMILLAYREFVQPGHILLYHGSILIGFLLAGLGSWLIVTLSFRYLRVSWMLFGNGPADDGAAKQRNPVWSKSESI</sequence>
<gene>
    <name evidence="9" type="ORF">ACFSUC_08545</name>
</gene>
<keyword evidence="3" id="KW-1003">Cell membrane</keyword>
<evidence type="ECO:0000256" key="7">
    <source>
        <dbReference type="SAM" id="Phobius"/>
    </source>
</evidence>
<keyword evidence="6 7" id="KW-0472">Membrane</keyword>
<keyword evidence="10" id="KW-1185">Reference proteome</keyword>
<evidence type="ECO:0000313" key="10">
    <source>
        <dbReference type="Proteomes" id="UP001597497"/>
    </source>
</evidence>
<dbReference type="GO" id="GO:0016746">
    <property type="term" value="F:acyltransferase activity"/>
    <property type="evidence" value="ECO:0007669"/>
    <property type="project" value="UniProtKB-KW"/>
</dbReference>
<reference evidence="10" key="1">
    <citation type="journal article" date="2019" name="Int. J. Syst. Evol. Microbiol.">
        <title>The Global Catalogue of Microorganisms (GCM) 10K type strain sequencing project: providing services to taxonomists for standard genome sequencing and annotation.</title>
        <authorList>
            <consortium name="The Broad Institute Genomics Platform"/>
            <consortium name="The Broad Institute Genome Sequencing Center for Infectious Disease"/>
            <person name="Wu L."/>
            <person name="Ma J."/>
        </authorList>
    </citation>
    <scope>NUCLEOTIDE SEQUENCE [LARGE SCALE GENOMIC DNA]</scope>
    <source>
        <strain evidence="10">KCTC 33676</strain>
    </source>
</reference>
<feature type="transmembrane region" description="Helical" evidence="7">
    <location>
        <begin position="194"/>
        <end position="213"/>
    </location>
</feature>
<evidence type="ECO:0000259" key="8">
    <source>
        <dbReference type="Pfam" id="PF01757"/>
    </source>
</evidence>
<feature type="transmembrane region" description="Helical" evidence="7">
    <location>
        <begin position="263"/>
        <end position="281"/>
    </location>
</feature>
<feature type="transmembrane region" description="Helical" evidence="7">
    <location>
        <begin position="93"/>
        <end position="115"/>
    </location>
</feature>
<evidence type="ECO:0000256" key="5">
    <source>
        <dbReference type="ARBA" id="ARBA00022989"/>
    </source>
</evidence>
<keyword evidence="5 7" id="KW-1133">Transmembrane helix</keyword>
<keyword evidence="9" id="KW-0012">Acyltransferase</keyword>
<feature type="transmembrane region" description="Helical" evidence="7">
    <location>
        <begin position="164"/>
        <end position="182"/>
    </location>
</feature>
<evidence type="ECO:0000256" key="2">
    <source>
        <dbReference type="ARBA" id="ARBA00007400"/>
    </source>
</evidence>
<feature type="transmembrane region" description="Helical" evidence="7">
    <location>
        <begin position="324"/>
        <end position="347"/>
    </location>
</feature>
<feature type="transmembrane region" description="Helical" evidence="7">
    <location>
        <begin position="135"/>
        <end position="157"/>
    </location>
</feature>
<dbReference type="InterPro" id="IPR002656">
    <property type="entry name" value="Acyl_transf_3_dom"/>
</dbReference>
<protein>
    <submittedName>
        <fullName evidence="9">Acyltransferase</fullName>
    </submittedName>
</protein>
<proteinExistence type="inferred from homology"/>
<organism evidence="9 10">
    <name type="scientific">Marinicrinis sediminis</name>
    <dbReference type="NCBI Taxonomy" id="1652465"/>
    <lineage>
        <taxon>Bacteria</taxon>
        <taxon>Bacillati</taxon>
        <taxon>Bacillota</taxon>
        <taxon>Bacilli</taxon>
        <taxon>Bacillales</taxon>
        <taxon>Paenibacillaceae</taxon>
    </lineage>
</organism>
<evidence type="ECO:0000313" key="9">
    <source>
        <dbReference type="EMBL" id="MFD2671652.1"/>
    </source>
</evidence>
<keyword evidence="4 7" id="KW-0812">Transmembrane</keyword>
<evidence type="ECO:0000256" key="4">
    <source>
        <dbReference type="ARBA" id="ARBA00022692"/>
    </source>
</evidence>
<dbReference type="PANTHER" id="PTHR40074">
    <property type="entry name" value="O-ACETYLTRANSFERASE WECH"/>
    <property type="match status" value="1"/>
</dbReference>
<feature type="domain" description="Acyltransferase 3" evidence="8">
    <location>
        <begin position="11"/>
        <end position="343"/>
    </location>
</feature>